<evidence type="ECO:0000313" key="6">
    <source>
        <dbReference type="Proteomes" id="UP000326759"/>
    </source>
</evidence>
<sequence length="345" mass="38083">MENIKGKAGKIAMKILEQERHIRLATESPDSEIDQNDLVDLMKLNKQLDIMKTRYNALIDPMLRELSTQEEHLERSYILSSSFCEEPSNIIVVASSVPLDKFAQSIVRLPELLKEFSQVPDLSRVKTLPSLQMALDIAHVGDVVALLPGSHVLKCLGSLGRGGTLLGLGENVEIVGCHETGDVLLDLNLEENQQFILQSLLLKPIEGQTSVFLHNGKMLVKDCVFQEGLIGLSFLGESECKMTNSTVTSQEKFGISVKDGSHIMLDGVQFKDCNEAAMLGFDGMKIFIESSTQVENCEAGLMFVSSCQSSSTEDLDLSERCIANFKNLHFKNVKKNCISISEISL</sequence>
<gene>
    <name evidence="5" type="ORF">Anas_03774</name>
</gene>
<reference evidence="5 6" key="1">
    <citation type="journal article" date="2019" name="PLoS Biol.">
        <title>Sex chromosomes control vertical transmission of feminizing Wolbachia symbionts in an isopod.</title>
        <authorList>
            <person name="Becking T."/>
            <person name="Chebbi M.A."/>
            <person name="Giraud I."/>
            <person name="Moumen B."/>
            <person name="Laverre T."/>
            <person name="Caubet Y."/>
            <person name="Peccoud J."/>
            <person name="Gilbert C."/>
            <person name="Cordaux R."/>
        </authorList>
    </citation>
    <scope>NUCLEOTIDE SEQUENCE [LARGE SCALE GENOMIC DNA]</scope>
    <source>
        <strain evidence="5">ANa2</strain>
        <tissue evidence="5">Whole body excluding digestive tract and cuticle</tissue>
    </source>
</reference>
<dbReference type="InterPro" id="IPR045140">
    <property type="entry name" value="SHCBP1-like"/>
</dbReference>
<dbReference type="SUPFAM" id="SSF51126">
    <property type="entry name" value="Pectin lyase-like"/>
    <property type="match status" value="1"/>
</dbReference>
<dbReference type="Proteomes" id="UP000326759">
    <property type="component" value="Unassembled WGS sequence"/>
</dbReference>
<comment type="subcellular location">
    <subcellularLocation>
        <location evidence="1">Cytoplasm</location>
        <location evidence="1">Cytoskeleton</location>
        <location evidence="1">Spindle</location>
    </subcellularLocation>
</comment>
<keyword evidence="2" id="KW-0963">Cytoplasm</keyword>
<name>A0A5N5TG88_9CRUS</name>
<evidence type="ECO:0000256" key="3">
    <source>
        <dbReference type="ARBA" id="ARBA00023212"/>
    </source>
</evidence>
<protein>
    <recommendedName>
        <fullName evidence="4">Right handed beta helix domain-containing protein</fullName>
    </recommendedName>
</protein>
<dbReference type="PANTHER" id="PTHR14695:SF4">
    <property type="entry name" value="PROTEIN NESSUN DORMA"/>
    <property type="match status" value="1"/>
</dbReference>
<dbReference type="GO" id="GO:0007283">
    <property type="term" value="P:spermatogenesis"/>
    <property type="evidence" value="ECO:0007669"/>
    <property type="project" value="TreeGrafter"/>
</dbReference>
<dbReference type="OrthoDB" id="5978115at2759"/>
<accession>A0A5N5TG88</accession>
<dbReference type="InterPro" id="IPR039448">
    <property type="entry name" value="Beta_helix"/>
</dbReference>
<dbReference type="AlphaFoldDB" id="A0A5N5TG88"/>
<dbReference type="Pfam" id="PF13229">
    <property type="entry name" value="Beta_helix"/>
    <property type="match status" value="1"/>
</dbReference>
<organism evidence="5 6">
    <name type="scientific">Armadillidium nasatum</name>
    <dbReference type="NCBI Taxonomy" id="96803"/>
    <lineage>
        <taxon>Eukaryota</taxon>
        <taxon>Metazoa</taxon>
        <taxon>Ecdysozoa</taxon>
        <taxon>Arthropoda</taxon>
        <taxon>Crustacea</taxon>
        <taxon>Multicrustacea</taxon>
        <taxon>Malacostraca</taxon>
        <taxon>Eumalacostraca</taxon>
        <taxon>Peracarida</taxon>
        <taxon>Isopoda</taxon>
        <taxon>Oniscidea</taxon>
        <taxon>Crinocheta</taxon>
        <taxon>Armadillidiidae</taxon>
        <taxon>Armadillidium</taxon>
    </lineage>
</organism>
<evidence type="ECO:0000256" key="2">
    <source>
        <dbReference type="ARBA" id="ARBA00022490"/>
    </source>
</evidence>
<dbReference type="GO" id="GO:0007112">
    <property type="term" value="P:male meiosis cytokinesis"/>
    <property type="evidence" value="ECO:0007669"/>
    <property type="project" value="TreeGrafter"/>
</dbReference>
<comment type="caution">
    <text evidence="5">The sequence shown here is derived from an EMBL/GenBank/DDBJ whole genome shotgun (WGS) entry which is preliminary data.</text>
</comment>
<evidence type="ECO:0000256" key="1">
    <source>
        <dbReference type="ARBA" id="ARBA00004186"/>
    </source>
</evidence>
<proteinExistence type="predicted"/>
<keyword evidence="6" id="KW-1185">Reference proteome</keyword>
<dbReference type="InterPro" id="IPR011050">
    <property type="entry name" value="Pectin_lyase_fold/virulence"/>
</dbReference>
<keyword evidence="3" id="KW-0206">Cytoskeleton</keyword>
<dbReference type="PANTHER" id="PTHR14695">
    <property type="entry name" value="SHC SH2-DOMAIN BINDING PROTEIN 1-RELATED"/>
    <property type="match status" value="1"/>
</dbReference>
<dbReference type="GO" id="GO:0005819">
    <property type="term" value="C:spindle"/>
    <property type="evidence" value="ECO:0007669"/>
    <property type="project" value="UniProtKB-SubCell"/>
</dbReference>
<dbReference type="EMBL" id="SEYY01001627">
    <property type="protein sequence ID" value="KAB7505199.1"/>
    <property type="molecule type" value="Genomic_DNA"/>
</dbReference>
<evidence type="ECO:0000259" key="4">
    <source>
        <dbReference type="Pfam" id="PF13229"/>
    </source>
</evidence>
<evidence type="ECO:0000313" key="5">
    <source>
        <dbReference type="EMBL" id="KAB7505199.1"/>
    </source>
</evidence>
<feature type="domain" description="Right handed beta helix" evidence="4">
    <location>
        <begin position="213"/>
        <end position="341"/>
    </location>
</feature>